<feature type="transmembrane region" description="Helical" evidence="1">
    <location>
        <begin position="586"/>
        <end position="612"/>
    </location>
</feature>
<comment type="caution">
    <text evidence="3">The sequence shown here is derived from an EMBL/GenBank/DDBJ whole genome shotgun (WGS) entry which is preliminary data.</text>
</comment>
<sequence>MRGGLLILSIIISATIAQFNISTFTSCPIYDGFWTPLYFGQPTDSITISRCAKMTYLYNYTDSNSPTIQTSIHAYLPTSSSLGSIILLGDSNIGNSGPGIERIGYAIYMTLQRRFAVYMPMFRGTDLRGFNFFTCGAYGNYDLLGFENCQDKRTSNGLLFGFSVDNMALDLINLRNFLKTSQPNTSITFFGRSFGSYVVNRALTIDPTSADSVILESAWGPHTNASDWDVQRDLISKSILKQFDTKPTPEYSSKTQTSSLSSFQKTSYNIKSDIAVCGKLVSAQTKLKWKSTAALALFNEALRPRFMASLSQFDKCSYSDFGSASSLFDNNITYTSDSTKTDGKSAEFFFNRAVYEVDSILVTNHVLTSELVDMSKISVNFDLDASFDLHASVRTLLNAGWIPYPQSTYRNKIANYTGHVLVLNGEFDPQSTVESAKNFSSQFPNSRFYMMPGVVNNAIVDLNHWGDVTCGANLVQQFLLCPNCSINSTCISGMSMGFNGDPFTRIFYGNDVWKSVYYPPTSPYLAYCIVFGITAIVPVVVIFGLLLFIRKRIVQSRGVAPYVGLLFIFVNVLISSFTYGSEFVSLPYIGIGFIIQQSLFVCSALMMILQTVRFYALTIMYRNMSKRVPSGKLMLVLGSKVLMATLFAITMLLWIIFGVIMYVLSFYYSYNFTVSVYSYCTLGR</sequence>
<feature type="transmembrane region" description="Helical" evidence="1">
    <location>
        <begin position="633"/>
        <end position="664"/>
    </location>
</feature>
<keyword evidence="1" id="KW-0472">Membrane</keyword>
<dbReference type="AlphaFoldDB" id="A0AAW2YWW5"/>
<feature type="chain" id="PRO_5043845273" evidence="2">
    <location>
        <begin position="18"/>
        <end position="684"/>
    </location>
</feature>
<feature type="transmembrane region" description="Helical" evidence="1">
    <location>
        <begin position="559"/>
        <end position="580"/>
    </location>
</feature>
<organism evidence="3 4">
    <name type="scientific">Acrasis kona</name>
    <dbReference type="NCBI Taxonomy" id="1008807"/>
    <lineage>
        <taxon>Eukaryota</taxon>
        <taxon>Discoba</taxon>
        <taxon>Heterolobosea</taxon>
        <taxon>Tetramitia</taxon>
        <taxon>Eutetramitia</taxon>
        <taxon>Acrasidae</taxon>
        <taxon>Acrasis</taxon>
    </lineage>
</organism>
<protein>
    <submittedName>
        <fullName evidence="3">Uncharacterized protein</fullName>
    </submittedName>
</protein>
<dbReference type="SUPFAM" id="SSF53474">
    <property type="entry name" value="alpha/beta-Hydrolases"/>
    <property type="match status" value="1"/>
</dbReference>
<dbReference type="InterPro" id="IPR029058">
    <property type="entry name" value="AB_hydrolase_fold"/>
</dbReference>
<evidence type="ECO:0000256" key="2">
    <source>
        <dbReference type="SAM" id="SignalP"/>
    </source>
</evidence>
<evidence type="ECO:0000313" key="3">
    <source>
        <dbReference type="EMBL" id="KAL0481298.1"/>
    </source>
</evidence>
<evidence type="ECO:0000313" key="4">
    <source>
        <dbReference type="Proteomes" id="UP001431209"/>
    </source>
</evidence>
<gene>
    <name evidence="3" type="ORF">AKO1_012755</name>
</gene>
<feature type="transmembrane region" description="Helical" evidence="1">
    <location>
        <begin position="524"/>
        <end position="547"/>
    </location>
</feature>
<keyword evidence="4" id="KW-1185">Reference proteome</keyword>
<dbReference type="PROSITE" id="PS51257">
    <property type="entry name" value="PROKAR_LIPOPROTEIN"/>
    <property type="match status" value="1"/>
</dbReference>
<reference evidence="3 4" key="1">
    <citation type="submission" date="2024-03" db="EMBL/GenBank/DDBJ databases">
        <title>The Acrasis kona genome and developmental transcriptomes reveal deep origins of eukaryotic multicellular pathways.</title>
        <authorList>
            <person name="Sheikh S."/>
            <person name="Fu C.-J."/>
            <person name="Brown M.W."/>
            <person name="Baldauf S.L."/>
        </authorList>
    </citation>
    <scope>NUCLEOTIDE SEQUENCE [LARGE SCALE GENOMIC DNA]</scope>
    <source>
        <strain evidence="3 4">ATCC MYA-3509</strain>
    </source>
</reference>
<name>A0AAW2YWW5_9EUKA</name>
<proteinExistence type="predicted"/>
<dbReference type="Proteomes" id="UP001431209">
    <property type="component" value="Unassembled WGS sequence"/>
</dbReference>
<keyword evidence="1" id="KW-0812">Transmembrane</keyword>
<keyword evidence="2" id="KW-0732">Signal</keyword>
<dbReference type="EMBL" id="JAOPGA020000749">
    <property type="protein sequence ID" value="KAL0481298.1"/>
    <property type="molecule type" value="Genomic_DNA"/>
</dbReference>
<accession>A0AAW2YWW5</accession>
<evidence type="ECO:0000256" key="1">
    <source>
        <dbReference type="SAM" id="Phobius"/>
    </source>
</evidence>
<keyword evidence="1" id="KW-1133">Transmembrane helix</keyword>
<dbReference type="Gene3D" id="3.40.50.1820">
    <property type="entry name" value="alpha/beta hydrolase"/>
    <property type="match status" value="1"/>
</dbReference>
<feature type="signal peptide" evidence="2">
    <location>
        <begin position="1"/>
        <end position="17"/>
    </location>
</feature>